<dbReference type="EnsemblMetazoa" id="ADIR010825-RA">
    <property type="protein sequence ID" value="ADIR010825-PA"/>
    <property type="gene ID" value="ADIR010825"/>
</dbReference>
<dbReference type="InterPro" id="IPR001584">
    <property type="entry name" value="Integrase_cat-core"/>
</dbReference>
<dbReference type="Proteomes" id="UP000075884">
    <property type="component" value="Unassembled WGS sequence"/>
</dbReference>
<evidence type="ECO:0000259" key="1">
    <source>
        <dbReference type="PROSITE" id="PS50994"/>
    </source>
</evidence>
<evidence type="ECO:0000313" key="2">
    <source>
        <dbReference type="EnsemblMetazoa" id="ADIR010825-PA"/>
    </source>
</evidence>
<dbReference type="PROSITE" id="PS50994">
    <property type="entry name" value="INTEGRASE"/>
    <property type="match status" value="1"/>
</dbReference>
<feature type="domain" description="Integrase catalytic" evidence="1">
    <location>
        <begin position="374"/>
        <end position="560"/>
    </location>
</feature>
<protein>
    <recommendedName>
        <fullName evidence="1">Integrase catalytic domain-containing protein</fullName>
    </recommendedName>
</protein>
<dbReference type="InterPro" id="IPR012337">
    <property type="entry name" value="RNaseH-like_sf"/>
</dbReference>
<dbReference type="InterPro" id="IPR041588">
    <property type="entry name" value="Integrase_H2C2"/>
</dbReference>
<keyword evidence="3" id="KW-1185">Reference proteome</keyword>
<organism evidence="2 3">
    <name type="scientific">Anopheles dirus</name>
    <dbReference type="NCBI Taxonomy" id="7168"/>
    <lineage>
        <taxon>Eukaryota</taxon>
        <taxon>Metazoa</taxon>
        <taxon>Ecdysozoa</taxon>
        <taxon>Arthropoda</taxon>
        <taxon>Hexapoda</taxon>
        <taxon>Insecta</taxon>
        <taxon>Pterygota</taxon>
        <taxon>Neoptera</taxon>
        <taxon>Endopterygota</taxon>
        <taxon>Diptera</taxon>
        <taxon>Nematocera</taxon>
        <taxon>Culicoidea</taxon>
        <taxon>Culicidae</taxon>
        <taxon>Anophelinae</taxon>
        <taxon>Anopheles</taxon>
    </lineage>
</organism>
<sequence>MSETLPQQSVQSKGYCASHKHIKSSSVSLFRVIPVSLEKEGRAVTVYALLDEGSDLTLLDEKVAKDLNICAPHEELHMIWTGRVSRTERNSMKINSINIYGQHKQQYQLKDVRTVSNLQLHEQTLCNGELVDKNPHLNRLPISDYEKVKPKLLIGINNLNLIVPRKIREGAWDEPVASKCKLGWGIYGRTISAEGPRFLGHHIESNSDELAQLVRKYIIQDQMNITKPMALIESEEDKRARVLLESTTRRIEWPEQKLERCTTENELRVVNVHIRCQMMIEAERFSRWDKLVRSIARIHHLKSRITFLLVDKFHRKFPHANRETVVNELRQQYYIPKLRALIARVRNECMICRIKHAKAKNPPMAPLPEQRVTPFVRPFTFVGLDYFGPVLVKVGRSNAKRWIALFTCLTIRAIHMEVVHSLTTESCVMAVRRFVARRGAPAEIFSDNGTNFQGANNQLKIEIEERNKQLSSIFTNSNTRWNFNPPGAPHMGGVWERLVRSVKTAVGTLIEAPRKPDDETLETIILDAESMINTRPLTYLPIESADQEALTPNHFLLGSSSGTKQIEVQPIEYRNTLGSSWKLAQHLLDSFWRRWMKEYLPVITRQTKWFADVKELEEDDVVFMVESDTRNSWKRGIIEKVIKGKDNCVRQAWVRTQAGLVRRPATRLALLDVK</sequence>
<dbReference type="PANTHER" id="PTHR47331">
    <property type="entry name" value="PHD-TYPE DOMAIN-CONTAINING PROTEIN"/>
    <property type="match status" value="1"/>
</dbReference>
<reference evidence="2" key="2">
    <citation type="submission" date="2020-05" db="UniProtKB">
        <authorList>
            <consortium name="EnsemblMetazoa"/>
        </authorList>
    </citation>
    <scope>IDENTIFICATION</scope>
    <source>
        <strain evidence="2">WRAIR2</strain>
    </source>
</reference>
<dbReference type="GO" id="GO:0015074">
    <property type="term" value="P:DNA integration"/>
    <property type="evidence" value="ECO:0007669"/>
    <property type="project" value="InterPro"/>
</dbReference>
<dbReference type="InterPro" id="IPR036397">
    <property type="entry name" value="RNaseH_sf"/>
</dbReference>
<dbReference type="GO" id="GO:0003676">
    <property type="term" value="F:nucleic acid binding"/>
    <property type="evidence" value="ECO:0007669"/>
    <property type="project" value="InterPro"/>
</dbReference>
<dbReference type="SUPFAM" id="SSF53098">
    <property type="entry name" value="Ribonuclease H-like"/>
    <property type="match status" value="1"/>
</dbReference>
<dbReference type="Pfam" id="PF18701">
    <property type="entry name" value="DUF5641"/>
    <property type="match status" value="1"/>
</dbReference>
<accession>A0A182NT35</accession>
<dbReference type="InterPro" id="IPR040676">
    <property type="entry name" value="DUF5641"/>
</dbReference>
<dbReference type="Pfam" id="PF17921">
    <property type="entry name" value="Integrase_H2C2"/>
    <property type="match status" value="1"/>
</dbReference>
<proteinExistence type="predicted"/>
<name>A0A182NT35_9DIPT</name>
<dbReference type="Gene3D" id="3.30.420.10">
    <property type="entry name" value="Ribonuclease H-like superfamily/Ribonuclease H"/>
    <property type="match status" value="1"/>
</dbReference>
<dbReference type="STRING" id="7168.A0A182NT35"/>
<dbReference type="AlphaFoldDB" id="A0A182NT35"/>
<dbReference type="VEuPathDB" id="VectorBase:ADIR010825"/>
<reference evidence="3" key="1">
    <citation type="submission" date="2013-03" db="EMBL/GenBank/DDBJ databases">
        <title>The Genome Sequence of Anopheles dirus WRAIR2.</title>
        <authorList>
            <consortium name="The Broad Institute Genomics Platform"/>
            <person name="Neafsey D.E."/>
            <person name="Walton C."/>
            <person name="Walker B."/>
            <person name="Young S.K."/>
            <person name="Zeng Q."/>
            <person name="Gargeya S."/>
            <person name="Fitzgerald M."/>
            <person name="Haas B."/>
            <person name="Abouelleil A."/>
            <person name="Allen A.W."/>
            <person name="Alvarado L."/>
            <person name="Arachchi H.M."/>
            <person name="Berlin A.M."/>
            <person name="Chapman S.B."/>
            <person name="Gainer-Dewar J."/>
            <person name="Goldberg J."/>
            <person name="Griggs A."/>
            <person name="Gujja S."/>
            <person name="Hansen M."/>
            <person name="Howarth C."/>
            <person name="Imamovic A."/>
            <person name="Ireland A."/>
            <person name="Larimer J."/>
            <person name="McCowan C."/>
            <person name="Murphy C."/>
            <person name="Pearson M."/>
            <person name="Poon T.W."/>
            <person name="Priest M."/>
            <person name="Roberts A."/>
            <person name="Saif S."/>
            <person name="Shea T."/>
            <person name="Sisk P."/>
            <person name="Sykes S."/>
            <person name="Wortman J."/>
            <person name="Nusbaum C."/>
            <person name="Birren B."/>
        </authorList>
    </citation>
    <scope>NUCLEOTIDE SEQUENCE [LARGE SCALE GENOMIC DNA]</scope>
    <source>
        <strain evidence="3">WRAIR2</strain>
    </source>
</reference>
<evidence type="ECO:0000313" key="3">
    <source>
        <dbReference type="Proteomes" id="UP000075884"/>
    </source>
</evidence>
<dbReference type="PANTHER" id="PTHR47331:SF1">
    <property type="entry name" value="GAG-LIKE PROTEIN"/>
    <property type="match status" value="1"/>
</dbReference>